<dbReference type="Proteomes" id="UP000199670">
    <property type="component" value="Unassembled WGS sequence"/>
</dbReference>
<proteinExistence type="predicted"/>
<reference evidence="2" key="1">
    <citation type="submission" date="2016-08" db="EMBL/GenBank/DDBJ databases">
        <authorList>
            <person name="Varghese N."/>
            <person name="Submissions Spin"/>
        </authorList>
    </citation>
    <scope>NUCLEOTIDE SEQUENCE [LARGE SCALE GENOMIC DNA]</scope>
    <source>
        <strain evidence="2">R-53248</strain>
    </source>
</reference>
<dbReference type="AlphaFoldDB" id="A0A1C4A2B4"/>
<organism evidence="1 2">
    <name type="scientific">Gilliamella bombicola</name>
    <dbReference type="NCBI Taxonomy" id="1798182"/>
    <lineage>
        <taxon>Bacteria</taxon>
        <taxon>Pseudomonadati</taxon>
        <taxon>Pseudomonadota</taxon>
        <taxon>Gammaproteobacteria</taxon>
        <taxon>Orbales</taxon>
        <taxon>Orbaceae</taxon>
        <taxon>Gilliamella</taxon>
    </lineage>
</organism>
<keyword evidence="2" id="KW-1185">Reference proteome</keyword>
<gene>
    <name evidence="1" type="ORF">GA0061081_102207</name>
</gene>
<name>A0A1C4A2B4_9GAMM</name>
<dbReference type="RefSeq" id="WP_091346955.1">
    <property type="nucleotide sequence ID" value="NZ_FMAQ01000002.1"/>
</dbReference>
<dbReference type="STRING" id="1798182.GA0061081_102207"/>
<sequence length="142" mass="15119">MIRFKTVIGGPARKNDPQTIDLKTGEAIAPCSLVAVVNNKLMKHSAVGEQTQALVITNDYLGGHDIRDNVPNDTSGIAIICEDDVTYHVLVKAGEVLTVGDKLTSNGDGTLKKASGTDAVLFYAFETYTVGATAEQVRVRKA</sequence>
<accession>A0A1C4A2B4</accession>
<dbReference type="EMBL" id="FMAQ01000002">
    <property type="protein sequence ID" value="SCB88685.1"/>
    <property type="molecule type" value="Genomic_DNA"/>
</dbReference>
<evidence type="ECO:0000313" key="1">
    <source>
        <dbReference type="EMBL" id="SCB88685.1"/>
    </source>
</evidence>
<evidence type="ECO:0000313" key="2">
    <source>
        <dbReference type="Proteomes" id="UP000199670"/>
    </source>
</evidence>
<dbReference type="OrthoDB" id="6627385at2"/>
<protein>
    <submittedName>
        <fullName evidence="1">Uncharacterized protein</fullName>
    </submittedName>
</protein>